<dbReference type="InterPro" id="IPR009080">
    <property type="entry name" value="tRNAsynth_Ia_anticodon-bd"/>
</dbReference>
<dbReference type="Pfam" id="PF23493">
    <property type="entry name" value="CysS_C"/>
    <property type="match status" value="1"/>
</dbReference>
<feature type="binding site" evidence="12">
    <location>
        <position position="219"/>
    </location>
    <ligand>
        <name>Zn(2+)</name>
        <dbReference type="ChEBI" id="CHEBI:29105"/>
    </ligand>
</feature>
<dbReference type="Gene3D" id="1.20.120.1910">
    <property type="entry name" value="Cysteine-tRNA ligase, C-terminal anti-codon recognition domain"/>
    <property type="match status" value="1"/>
</dbReference>
<dbReference type="EC" id="6.1.1.16" evidence="12"/>
<evidence type="ECO:0000256" key="9">
    <source>
        <dbReference type="ARBA" id="ARBA00022840"/>
    </source>
</evidence>
<dbReference type="GO" id="GO:0005524">
    <property type="term" value="F:ATP binding"/>
    <property type="evidence" value="ECO:0007669"/>
    <property type="project" value="UniProtKB-UniRule"/>
</dbReference>
<dbReference type="Pfam" id="PF09190">
    <property type="entry name" value="DALR_2"/>
    <property type="match status" value="1"/>
</dbReference>
<keyword evidence="4 12" id="KW-0963">Cytoplasm</keyword>
<dbReference type="AlphaFoldDB" id="A0A445MWK1"/>
<feature type="domain" description="Cysteinyl-tRNA synthetase class Ia DALR" evidence="13">
    <location>
        <begin position="369"/>
        <end position="438"/>
    </location>
</feature>
<organism evidence="14">
    <name type="scientific">uncultured Desulfobacterium sp</name>
    <dbReference type="NCBI Taxonomy" id="201089"/>
    <lineage>
        <taxon>Bacteria</taxon>
        <taxon>Pseudomonadati</taxon>
        <taxon>Thermodesulfobacteriota</taxon>
        <taxon>Desulfobacteria</taxon>
        <taxon>Desulfobacterales</taxon>
        <taxon>Desulfobacteriaceae</taxon>
        <taxon>Desulfobacterium</taxon>
        <taxon>environmental samples</taxon>
    </lineage>
</organism>
<dbReference type="EMBL" id="OJIN01000117">
    <property type="protein sequence ID" value="SPD73860.1"/>
    <property type="molecule type" value="Genomic_DNA"/>
</dbReference>
<dbReference type="InterPro" id="IPR056411">
    <property type="entry name" value="CysS_C"/>
</dbReference>
<dbReference type="InterPro" id="IPR015273">
    <property type="entry name" value="Cys-tRNA-synt_Ia_DALR"/>
</dbReference>
<dbReference type="PANTHER" id="PTHR10890:SF3">
    <property type="entry name" value="CYSTEINE--TRNA LIGASE, CYTOPLASMIC"/>
    <property type="match status" value="1"/>
</dbReference>
<keyword evidence="7 12" id="KW-0547">Nucleotide-binding</keyword>
<evidence type="ECO:0000256" key="6">
    <source>
        <dbReference type="ARBA" id="ARBA00022723"/>
    </source>
</evidence>
<comment type="similarity">
    <text evidence="2 12">Belongs to the class-I aminoacyl-tRNA synthetase family.</text>
</comment>
<dbReference type="FunFam" id="3.40.50.620:FF:000009">
    <property type="entry name" value="Cysteine--tRNA ligase"/>
    <property type="match status" value="1"/>
</dbReference>
<protein>
    <recommendedName>
        <fullName evidence="12">Cysteine--tRNA ligase</fullName>
        <ecNumber evidence="12">6.1.1.16</ecNumber>
    </recommendedName>
    <alternativeName>
        <fullName evidence="12">Cysteinyl-tRNA synthetase</fullName>
        <shortName evidence="12">CysRS</shortName>
    </alternativeName>
</protein>
<dbReference type="Pfam" id="PF01406">
    <property type="entry name" value="tRNA-synt_1e"/>
    <property type="match status" value="1"/>
</dbReference>
<dbReference type="GO" id="GO:0005829">
    <property type="term" value="C:cytosol"/>
    <property type="evidence" value="ECO:0007669"/>
    <property type="project" value="TreeGrafter"/>
</dbReference>
<evidence type="ECO:0000256" key="7">
    <source>
        <dbReference type="ARBA" id="ARBA00022741"/>
    </source>
</evidence>
<feature type="binding site" evidence="12">
    <location>
        <position position="248"/>
    </location>
    <ligand>
        <name>Zn(2+)</name>
        <dbReference type="ChEBI" id="CHEBI:29105"/>
    </ligand>
</feature>
<dbReference type="InterPro" id="IPR014729">
    <property type="entry name" value="Rossmann-like_a/b/a_fold"/>
</dbReference>
<feature type="binding site" evidence="12">
    <location>
        <position position="279"/>
    </location>
    <ligand>
        <name>ATP</name>
        <dbReference type="ChEBI" id="CHEBI:30616"/>
    </ligand>
</feature>
<comment type="catalytic activity">
    <reaction evidence="12">
        <text>tRNA(Cys) + L-cysteine + ATP = L-cysteinyl-tRNA(Cys) + AMP + diphosphate</text>
        <dbReference type="Rhea" id="RHEA:17773"/>
        <dbReference type="Rhea" id="RHEA-COMP:9661"/>
        <dbReference type="Rhea" id="RHEA-COMP:9679"/>
        <dbReference type="ChEBI" id="CHEBI:30616"/>
        <dbReference type="ChEBI" id="CHEBI:33019"/>
        <dbReference type="ChEBI" id="CHEBI:35235"/>
        <dbReference type="ChEBI" id="CHEBI:78442"/>
        <dbReference type="ChEBI" id="CHEBI:78517"/>
        <dbReference type="ChEBI" id="CHEBI:456215"/>
        <dbReference type="EC" id="6.1.1.16"/>
    </reaction>
</comment>
<accession>A0A445MWK1</accession>
<comment type="subunit">
    <text evidence="3 12">Monomer.</text>
</comment>
<evidence type="ECO:0000259" key="13">
    <source>
        <dbReference type="SMART" id="SM00840"/>
    </source>
</evidence>
<evidence type="ECO:0000256" key="10">
    <source>
        <dbReference type="ARBA" id="ARBA00022917"/>
    </source>
</evidence>
<evidence type="ECO:0000313" key="14">
    <source>
        <dbReference type="EMBL" id="SPD73860.1"/>
    </source>
</evidence>
<comment type="subcellular location">
    <subcellularLocation>
        <location evidence="1 12">Cytoplasm</location>
    </subcellularLocation>
</comment>
<dbReference type="Gene3D" id="3.40.50.620">
    <property type="entry name" value="HUPs"/>
    <property type="match status" value="1"/>
</dbReference>
<feature type="short sequence motif" description="'HIGH' region" evidence="12">
    <location>
        <begin position="41"/>
        <end position="51"/>
    </location>
</feature>
<dbReference type="InterPro" id="IPR032678">
    <property type="entry name" value="tRNA-synt_1_cat_dom"/>
</dbReference>
<evidence type="ECO:0000256" key="4">
    <source>
        <dbReference type="ARBA" id="ARBA00022490"/>
    </source>
</evidence>
<dbReference type="NCBIfam" id="TIGR00435">
    <property type="entry name" value="cysS"/>
    <property type="match status" value="1"/>
</dbReference>
<dbReference type="SUPFAM" id="SSF52374">
    <property type="entry name" value="Nucleotidylyl transferase"/>
    <property type="match status" value="1"/>
</dbReference>
<dbReference type="InterPro" id="IPR015803">
    <property type="entry name" value="Cys-tRNA-ligase"/>
</dbReference>
<feature type="binding site" evidence="12">
    <location>
        <position position="39"/>
    </location>
    <ligand>
        <name>Zn(2+)</name>
        <dbReference type="ChEBI" id="CHEBI:29105"/>
    </ligand>
</feature>
<proteinExistence type="inferred from homology"/>
<comment type="cofactor">
    <cofactor evidence="12">
        <name>Zn(2+)</name>
        <dbReference type="ChEBI" id="CHEBI:29105"/>
    </cofactor>
    <text evidence="12">Binds 1 zinc ion per subunit.</text>
</comment>
<evidence type="ECO:0000256" key="11">
    <source>
        <dbReference type="ARBA" id="ARBA00023146"/>
    </source>
</evidence>
<dbReference type="PRINTS" id="PR00983">
    <property type="entry name" value="TRNASYNTHCYS"/>
</dbReference>
<keyword evidence="6 12" id="KW-0479">Metal-binding</keyword>
<dbReference type="SUPFAM" id="SSF47323">
    <property type="entry name" value="Anticodon-binding domain of a subclass of class I aminoacyl-tRNA synthetases"/>
    <property type="match status" value="1"/>
</dbReference>
<dbReference type="InterPro" id="IPR024909">
    <property type="entry name" value="Cys-tRNA/MSH_ligase"/>
</dbReference>
<evidence type="ECO:0000256" key="8">
    <source>
        <dbReference type="ARBA" id="ARBA00022833"/>
    </source>
</evidence>
<feature type="short sequence motif" description="'KMSKS' region" evidence="12">
    <location>
        <begin position="276"/>
        <end position="280"/>
    </location>
</feature>
<keyword evidence="5 12" id="KW-0436">Ligase</keyword>
<dbReference type="GO" id="GO:0004817">
    <property type="term" value="F:cysteine-tRNA ligase activity"/>
    <property type="evidence" value="ECO:0007669"/>
    <property type="project" value="UniProtKB-UniRule"/>
</dbReference>
<name>A0A445MWK1_9BACT</name>
<dbReference type="HAMAP" id="MF_00041">
    <property type="entry name" value="Cys_tRNA_synth"/>
    <property type="match status" value="1"/>
</dbReference>
<sequence>MPLSVLQEKKLTLRIYNTATRRKEDLVLLREGNVGIYVCGVTVYDLCHIGHARSAIVFDVLVRYLRASGLNVTYVRNFTDIDDKIIARANELAKDTFALAQQYIDAFRNDMKSLGVLDADVEPRATDHIEGMIKMIETLLERGHAYQQGSDIFFSVESFKGYGALSGRRLDEMQAGSRIAVDENKRHPMDFVLWKAAKPGEPKWESPWGLGRPGWHLECSVMSNRYLGVSFDIHGGGKDLLFPHHENERAQSLCANGGEFARHWVHNGFVTIESEKMSKSLGNFLTIRDALKSHHSQVLRLFLLSKHYRSPIDFSASGVEAAQAGLVRIYRTLERLDNLLGPGKTNVDNKAFSAGDLSQGSNEDSFLPQFVSLMDDDLNTAGAIGLLFEKVRDINRLMDSSDTLRDDSSLRRLEDDRKDILAAGQVLGLLETRPEQFFAELTRPSEAGGIDPAVIEEMIRERTEARAKKDWAKADQVRNRLKEMGVILEDGPQGTTWRLDV</sequence>
<dbReference type="SMART" id="SM00840">
    <property type="entry name" value="DALR_2"/>
    <property type="match status" value="1"/>
</dbReference>
<evidence type="ECO:0000256" key="2">
    <source>
        <dbReference type="ARBA" id="ARBA00005594"/>
    </source>
</evidence>
<dbReference type="GO" id="GO:0006423">
    <property type="term" value="P:cysteinyl-tRNA aminoacylation"/>
    <property type="evidence" value="ECO:0007669"/>
    <property type="project" value="UniProtKB-UniRule"/>
</dbReference>
<keyword evidence="10 12" id="KW-0648">Protein biosynthesis</keyword>
<evidence type="ECO:0000256" key="1">
    <source>
        <dbReference type="ARBA" id="ARBA00004496"/>
    </source>
</evidence>
<evidence type="ECO:0000256" key="12">
    <source>
        <dbReference type="HAMAP-Rule" id="MF_00041"/>
    </source>
</evidence>
<feature type="binding site" evidence="12">
    <location>
        <position position="244"/>
    </location>
    <ligand>
        <name>Zn(2+)</name>
        <dbReference type="ChEBI" id="CHEBI:29105"/>
    </ligand>
</feature>
<evidence type="ECO:0000256" key="3">
    <source>
        <dbReference type="ARBA" id="ARBA00011245"/>
    </source>
</evidence>
<keyword evidence="11 12" id="KW-0030">Aminoacyl-tRNA synthetase</keyword>
<evidence type="ECO:0000256" key="5">
    <source>
        <dbReference type="ARBA" id="ARBA00022598"/>
    </source>
</evidence>
<dbReference type="CDD" id="cd00672">
    <property type="entry name" value="CysRS_core"/>
    <property type="match status" value="1"/>
</dbReference>
<dbReference type="GO" id="GO:0008270">
    <property type="term" value="F:zinc ion binding"/>
    <property type="evidence" value="ECO:0007669"/>
    <property type="project" value="UniProtKB-UniRule"/>
</dbReference>
<gene>
    <name evidence="12 14" type="primary">cysS</name>
    <name evidence="14" type="ORF">PITCH_A2030004</name>
</gene>
<reference evidence="14" key="1">
    <citation type="submission" date="2018-01" db="EMBL/GenBank/DDBJ databases">
        <authorList>
            <person name="Regsiter A."/>
            <person name="William W."/>
        </authorList>
    </citation>
    <scope>NUCLEOTIDE SEQUENCE</scope>
    <source>
        <strain evidence="14">TRIP AH-1</strain>
    </source>
</reference>
<keyword evidence="8 12" id="KW-0862">Zinc</keyword>
<keyword evidence="9 12" id="KW-0067">ATP-binding</keyword>
<dbReference type="PANTHER" id="PTHR10890">
    <property type="entry name" value="CYSTEINYL-TRNA SYNTHETASE"/>
    <property type="match status" value="1"/>
</dbReference>